<feature type="compositionally biased region" description="Basic and acidic residues" evidence="1">
    <location>
        <begin position="42"/>
        <end position="55"/>
    </location>
</feature>
<feature type="compositionally biased region" description="Low complexity" evidence="1">
    <location>
        <begin position="106"/>
        <end position="191"/>
    </location>
</feature>
<feature type="compositionally biased region" description="Low complexity" evidence="1">
    <location>
        <begin position="650"/>
        <end position="660"/>
    </location>
</feature>
<comment type="caution">
    <text evidence="3">The sequence shown here is derived from an EMBL/GenBank/DDBJ whole genome shotgun (WGS) entry which is preliminary data.</text>
</comment>
<sequence>MPRKAAAAVDSTDAPEPRRSSRIKDLPKSEPVAKKPAKPRVKKADKEKEETKDAAAEDGAQAEAKEEKPKSARGRKRKAVDEPNGEAAGTDGEAENAPPAKKAKPASKAASAKPPSKAAAAAKPASKASKPASKASAKPASTAAAKPASGAAAKPASTAAAKPASTAAAKPASTAAAKPASRASAKPASRAASRKPASKAAAPVIEGQEPAVTAAAPVEETIAEEPEAEATAMAEEIASTSTATPDLNACNTLSDSAIRSEAKVDRERSKQVKFRTLAVCGTDASNAKDSLVVAFGCTITNLLMQWVLRPLALLFAFVVYAHLFQVSGYEAFDRPEDYGLAPGKTINLRLRSADGTALGAWFVFSESFYHTLPFPPGSSTTNFSSSSLDTSTSSSTTSQHARDDRALIKQALSHSPTILFLHGNKGTRAHPLRTALYTAFTSRLGCNVLAVDYRGFGDSGGDADADVVSTASSGGFEDSPSSSADAGGNPKNAKNDNQRQRKRPPTPTGLAADAYAAWAFLRDAGAKAEDVLVLGHSLGTAVAGALGARLGRGGEAVRGVVLLAPFASTRLLMDQYALFGVLPLLRPLVWVPGLPHTNPHILNAQDITAPVLLAHADDDVDISSAHAEVLFRALVDGALHSVSPEASSAAAAASPGPVVSTSDAHTHAPRHMHPHPHLAHAPWDWRGLRAGQAARAEQQLERQQFHLQQLQQGGDVRVEVGVLRRTVIPGFGVLEEVDVAGSATVAAGGIEVEVEAEKQKQATHGCRRLALLRTHRGAHDVGRAEGVQDAVGRMFRLGCVGAGASAGA</sequence>
<dbReference type="GO" id="GO:0006660">
    <property type="term" value="P:phosphatidylserine catabolic process"/>
    <property type="evidence" value="ECO:0007669"/>
    <property type="project" value="TreeGrafter"/>
</dbReference>
<organism evidence="3 4">
    <name type="scientific">Sphagnurus paluster</name>
    <dbReference type="NCBI Taxonomy" id="117069"/>
    <lineage>
        <taxon>Eukaryota</taxon>
        <taxon>Fungi</taxon>
        <taxon>Dikarya</taxon>
        <taxon>Basidiomycota</taxon>
        <taxon>Agaricomycotina</taxon>
        <taxon>Agaricomycetes</taxon>
        <taxon>Agaricomycetidae</taxon>
        <taxon>Agaricales</taxon>
        <taxon>Tricholomatineae</taxon>
        <taxon>Lyophyllaceae</taxon>
        <taxon>Sphagnurus</taxon>
    </lineage>
</organism>
<dbReference type="PANTHER" id="PTHR12277">
    <property type="entry name" value="ALPHA/BETA HYDROLASE DOMAIN-CONTAINING PROTEIN"/>
    <property type="match status" value="1"/>
</dbReference>
<dbReference type="Pfam" id="PF12697">
    <property type="entry name" value="Abhydrolase_6"/>
    <property type="match status" value="1"/>
</dbReference>
<dbReference type="GO" id="GO:0005789">
    <property type="term" value="C:endoplasmic reticulum membrane"/>
    <property type="evidence" value="ECO:0007669"/>
    <property type="project" value="TreeGrafter"/>
</dbReference>
<evidence type="ECO:0000259" key="2">
    <source>
        <dbReference type="Pfam" id="PF12697"/>
    </source>
</evidence>
<reference evidence="3" key="1">
    <citation type="submission" date="2021-02" db="EMBL/GenBank/DDBJ databases">
        <authorList>
            <person name="Nieuwenhuis M."/>
            <person name="Van De Peppel L.J.J."/>
        </authorList>
    </citation>
    <scope>NUCLEOTIDE SEQUENCE</scope>
    <source>
        <strain evidence="3">D49</strain>
    </source>
</reference>
<name>A0A9P7K5M7_9AGAR</name>
<reference evidence="3" key="2">
    <citation type="submission" date="2021-10" db="EMBL/GenBank/DDBJ databases">
        <title>Phylogenomics reveals ancestral predisposition of the termite-cultivated fungus Termitomyces towards a domesticated lifestyle.</title>
        <authorList>
            <person name="Auxier B."/>
            <person name="Grum-Grzhimaylo A."/>
            <person name="Cardenas M.E."/>
            <person name="Lodge J.D."/>
            <person name="Laessoe T."/>
            <person name="Pedersen O."/>
            <person name="Smith M.E."/>
            <person name="Kuyper T.W."/>
            <person name="Franco-Molano E.A."/>
            <person name="Baroni T.J."/>
            <person name="Aanen D.K."/>
        </authorList>
    </citation>
    <scope>NUCLEOTIDE SEQUENCE</scope>
    <source>
        <strain evidence="3">D49</strain>
    </source>
</reference>
<evidence type="ECO:0000256" key="1">
    <source>
        <dbReference type="SAM" id="MobiDB-lite"/>
    </source>
</evidence>
<evidence type="ECO:0000313" key="3">
    <source>
        <dbReference type="EMBL" id="KAG5637065.1"/>
    </source>
</evidence>
<feature type="region of interest" description="Disordered" evidence="1">
    <location>
        <begin position="383"/>
        <end position="402"/>
    </location>
</feature>
<feature type="compositionally biased region" description="Basic residues" evidence="1">
    <location>
        <begin position="667"/>
        <end position="678"/>
    </location>
</feature>
<dbReference type="Gene3D" id="3.40.50.1820">
    <property type="entry name" value="alpha/beta hydrolase"/>
    <property type="match status" value="1"/>
</dbReference>
<dbReference type="Proteomes" id="UP000717328">
    <property type="component" value="Unassembled WGS sequence"/>
</dbReference>
<dbReference type="AlphaFoldDB" id="A0A9P7K5M7"/>
<dbReference type="GO" id="GO:0052651">
    <property type="term" value="P:monoacylglycerol catabolic process"/>
    <property type="evidence" value="ECO:0007669"/>
    <property type="project" value="TreeGrafter"/>
</dbReference>
<dbReference type="PANTHER" id="PTHR12277:SF194">
    <property type="entry name" value="FI04476P"/>
    <property type="match status" value="1"/>
</dbReference>
<accession>A0A9P7K5M7</accession>
<dbReference type="SUPFAM" id="SSF53474">
    <property type="entry name" value="alpha/beta-Hydrolases"/>
    <property type="match status" value="1"/>
</dbReference>
<evidence type="ECO:0000313" key="4">
    <source>
        <dbReference type="Proteomes" id="UP000717328"/>
    </source>
</evidence>
<dbReference type="EMBL" id="JABCKI010005864">
    <property type="protein sequence ID" value="KAG5637065.1"/>
    <property type="molecule type" value="Genomic_DNA"/>
</dbReference>
<feature type="compositionally biased region" description="Low complexity" evidence="1">
    <location>
        <begin position="468"/>
        <end position="483"/>
    </location>
</feature>
<proteinExistence type="predicted"/>
<feature type="domain" description="AB hydrolase-1" evidence="2">
    <location>
        <begin position="418"/>
        <end position="679"/>
    </location>
</feature>
<dbReference type="GO" id="GO:0047372">
    <property type="term" value="F:monoacylglycerol lipase activity"/>
    <property type="evidence" value="ECO:0007669"/>
    <property type="project" value="TreeGrafter"/>
</dbReference>
<dbReference type="InterPro" id="IPR029058">
    <property type="entry name" value="AB_hydrolase_fold"/>
</dbReference>
<dbReference type="InterPro" id="IPR000073">
    <property type="entry name" value="AB_hydrolase_1"/>
</dbReference>
<feature type="compositionally biased region" description="Low complexity" evidence="1">
    <location>
        <begin position="198"/>
        <end position="212"/>
    </location>
</feature>
<feature type="region of interest" description="Disordered" evidence="1">
    <location>
        <begin position="650"/>
        <end position="680"/>
    </location>
</feature>
<dbReference type="GO" id="GO:0004622">
    <property type="term" value="F:phosphatidylcholine lysophospholipase activity"/>
    <property type="evidence" value="ECO:0007669"/>
    <property type="project" value="TreeGrafter"/>
</dbReference>
<keyword evidence="4" id="KW-1185">Reference proteome</keyword>
<protein>
    <recommendedName>
        <fullName evidence="2">AB hydrolase-1 domain-containing protein</fullName>
    </recommendedName>
</protein>
<dbReference type="OrthoDB" id="10249433at2759"/>
<gene>
    <name evidence="3" type="ORF">H0H81_005946</name>
</gene>
<feature type="compositionally biased region" description="Basic and acidic residues" evidence="1">
    <location>
        <begin position="15"/>
        <end position="33"/>
    </location>
</feature>
<feature type="region of interest" description="Disordered" evidence="1">
    <location>
        <begin position="1"/>
        <end position="212"/>
    </location>
</feature>
<feature type="compositionally biased region" description="Low complexity" evidence="1">
    <location>
        <begin position="383"/>
        <end position="398"/>
    </location>
</feature>
<feature type="region of interest" description="Disordered" evidence="1">
    <location>
        <begin position="468"/>
        <end position="509"/>
    </location>
</feature>